<dbReference type="GO" id="GO:0048266">
    <property type="term" value="P:behavioral response to pain"/>
    <property type="evidence" value="ECO:0007669"/>
    <property type="project" value="TreeGrafter"/>
</dbReference>
<dbReference type="PRINTS" id="PR01157">
    <property type="entry name" value="P2YPURNOCPTR"/>
</dbReference>
<feature type="transmembrane region" description="Helical" evidence="12">
    <location>
        <begin position="302"/>
        <end position="324"/>
    </location>
</feature>
<dbReference type="CDD" id="cd15154">
    <property type="entry name" value="7tmA_LPAR5"/>
    <property type="match status" value="1"/>
</dbReference>
<comment type="similarity">
    <text evidence="11">Belongs to the G-protein coupled receptor 1 family.</text>
</comment>
<protein>
    <submittedName>
        <fullName evidence="14">Lysophosphatidic acid receptor 5</fullName>
    </submittedName>
</protein>
<keyword evidence="9" id="KW-0325">Glycoprotein</keyword>
<name>A0A8C8VJX4_9SAUR</name>
<feature type="transmembrane region" description="Helical" evidence="12">
    <location>
        <begin position="124"/>
        <end position="141"/>
    </location>
</feature>
<dbReference type="FunFam" id="1.20.1070.10:FF:000017">
    <property type="entry name" value="lysophosphatidic acid receptor 4"/>
    <property type="match status" value="1"/>
</dbReference>
<evidence type="ECO:0000256" key="1">
    <source>
        <dbReference type="ARBA" id="ARBA00004651"/>
    </source>
</evidence>
<evidence type="ECO:0000256" key="5">
    <source>
        <dbReference type="ARBA" id="ARBA00023040"/>
    </source>
</evidence>
<keyword evidence="5 11" id="KW-0297">G-protein coupled receptor</keyword>
<dbReference type="GO" id="GO:0004930">
    <property type="term" value="F:G protein-coupled receptor activity"/>
    <property type="evidence" value="ECO:0007669"/>
    <property type="project" value="UniProtKB-KW"/>
</dbReference>
<accession>A0A8C8VJX4</accession>
<feature type="transmembrane region" description="Helical" evidence="12">
    <location>
        <begin position="257"/>
        <end position="274"/>
    </location>
</feature>
<keyword evidence="6 12" id="KW-0472">Membrane</keyword>
<evidence type="ECO:0000256" key="9">
    <source>
        <dbReference type="ARBA" id="ARBA00023180"/>
    </source>
</evidence>
<dbReference type="GO" id="GO:0005886">
    <property type="term" value="C:plasma membrane"/>
    <property type="evidence" value="ECO:0007669"/>
    <property type="project" value="UniProtKB-SubCell"/>
</dbReference>
<evidence type="ECO:0000256" key="7">
    <source>
        <dbReference type="ARBA" id="ARBA00023157"/>
    </source>
</evidence>
<evidence type="ECO:0000313" key="15">
    <source>
        <dbReference type="Proteomes" id="UP000694393"/>
    </source>
</evidence>
<evidence type="ECO:0000256" key="11">
    <source>
        <dbReference type="RuleBase" id="RU000688"/>
    </source>
</evidence>
<evidence type="ECO:0000256" key="2">
    <source>
        <dbReference type="ARBA" id="ARBA00022475"/>
    </source>
</evidence>
<evidence type="ECO:0000256" key="10">
    <source>
        <dbReference type="ARBA" id="ARBA00023224"/>
    </source>
</evidence>
<evidence type="ECO:0000313" key="14">
    <source>
        <dbReference type="Ensembl" id="ENSPCEP00000013542.1"/>
    </source>
</evidence>
<dbReference type="Ensembl" id="ENSPCET00000014042.1">
    <property type="protein sequence ID" value="ENSPCEP00000013542.1"/>
    <property type="gene ID" value="ENSPCEG00000010768.1"/>
</dbReference>
<dbReference type="Proteomes" id="UP000694393">
    <property type="component" value="Unplaced"/>
</dbReference>
<keyword evidence="7" id="KW-1015">Disulfide bond</keyword>
<dbReference type="PANTHER" id="PTHR24234:SF6">
    <property type="entry name" value="LYSOPHOSPHATIDIC ACID RECEPTOR 5"/>
    <property type="match status" value="1"/>
</dbReference>
<feature type="transmembrane region" description="Helical" evidence="12">
    <location>
        <begin position="212"/>
        <end position="236"/>
    </location>
</feature>
<dbReference type="AlphaFoldDB" id="A0A8C8VJX4"/>
<dbReference type="InterPro" id="IPR017452">
    <property type="entry name" value="GPCR_Rhodpsn_7TM"/>
</dbReference>
<keyword evidence="2" id="KW-1003">Cell membrane</keyword>
<proteinExistence type="inferred from homology"/>
<dbReference type="SUPFAM" id="SSF81321">
    <property type="entry name" value="Family A G protein-coupled receptor-like"/>
    <property type="match status" value="1"/>
</dbReference>
<reference evidence="14" key="2">
    <citation type="submission" date="2025-09" db="UniProtKB">
        <authorList>
            <consortium name="Ensembl"/>
        </authorList>
    </citation>
    <scope>IDENTIFICATION</scope>
</reference>
<dbReference type="InterPro" id="IPR000276">
    <property type="entry name" value="GPCR_Rhodpsn"/>
</dbReference>
<feature type="transmembrane region" description="Helical" evidence="12">
    <location>
        <begin position="161"/>
        <end position="181"/>
    </location>
</feature>
<keyword evidence="8 11" id="KW-0675">Receptor</keyword>
<dbReference type="PROSITE" id="PS00237">
    <property type="entry name" value="G_PROTEIN_RECEP_F1_1"/>
    <property type="match status" value="1"/>
</dbReference>
<evidence type="ECO:0000256" key="12">
    <source>
        <dbReference type="SAM" id="Phobius"/>
    </source>
</evidence>
<feature type="transmembrane region" description="Helical" evidence="12">
    <location>
        <begin position="50"/>
        <end position="72"/>
    </location>
</feature>
<dbReference type="PANTHER" id="PTHR24234">
    <property type="entry name" value="LYSOPHOSPHATIDIC ACID RECEPTOR 5/SPHINGOSYLPHOSPHORYLCHOLINE RECEPTOR"/>
    <property type="match status" value="1"/>
</dbReference>
<evidence type="ECO:0000259" key="13">
    <source>
        <dbReference type="PROSITE" id="PS50262"/>
    </source>
</evidence>
<evidence type="ECO:0000256" key="8">
    <source>
        <dbReference type="ARBA" id="ARBA00023170"/>
    </source>
</evidence>
<reference evidence="14" key="1">
    <citation type="submission" date="2025-08" db="UniProtKB">
        <authorList>
            <consortium name="Ensembl"/>
        </authorList>
    </citation>
    <scope>IDENTIFICATION</scope>
</reference>
<keyword evidence="4 12" id="KW-1133">Transmembrane helix</keyword>
<sequence length="399" mass="45344">MPLVGPHLPISGLSYVTETLSRILLDMSAAGSSENLTECKDYSYNHRIHLVGYSLIFVAGLVLNVLALWVFLRYLHLKSVVSIYMFNLAVSDLLFTLSLPLRLYYYSNQYWPFGNFLCQVSGSLFQINMYGSCLFLMCINLDRYVAIVHPLRWRHLRRPKWARLLCLVVWVLILVGSVPAAGVHRSSSCLKGNRTIALCFESFSDGLWQNSIFPLVILAEILGFLLPLTSVTYCSIRIFQKLCQARRPQSLRQQKTIRLLVVNLVIFVICFVPYNTSLAAYGMIKAHVITAELSVRDSVRNVLIVTVLMASMNCSLDPLIYYFSTEGFRNTFKKLRRGQAWDSDTGMAKTQVMEKKPYRSCSSPGEKQYPIYNLIIPSKDLSLAPTKKFLKGPIEDTEI</sequence>
<keyword evidence="3 11" id="KW-0812">Transmembrane</keyword>
<keyword evidence="15" id="KW-1185">Reference proteome</keyword>
<dbReference type="PROSITE" id="PS50262">
    <property type="entry name" value="G_PROTEIN_RECEP_F1_2"/>
    <property type="match status" value="1"/>
</dbReference>
<evidence type="ECO:0000256" key="4">
    <source>
        <dbReference type="ARBA" id="ARBA00022989"/>
    </source>
</evidence>
<dbReference type="Gene3D" id="1.20.1070.10">
    <property type="entry name" value="Rhodopsin 7-helix transmembrane proteins"/>
    <property type="match status" value="1"/>
</dbReference>
<feature type="domain" description="G-protein coupled receptors family 1 profile" evidence="13">
    <location>
        <begin position="63"/>
        <end position="321"/>
    </location>
</feature>
<keyword evidence="10 11" id="KW-0807">Transducer</keyword>
<dbReference type="PRINTS" id="PR00237">
    <property type="entry name" value="GPCRRHODOPSN"/>
</dbReference>
<feature type="transmembrane region" description="Helical" evidence="12">
    <location>
        <begin position="84"/>
        <end position="104"/>
    </location>
</feature>
<comment type="subcellular location">
    <subcellularLocation>
        <location evidence="1">Cell membrane</location>
        <topology evidence="1">Multi-pass membrane protein</topology>
    </subcellularLocation>
</comment>
<evidence type="ECO:0000256" key="6">
    <source>
        <dbReference type="ARBA" id="ARBA00023136"/>
    </source>
</evidence>
<dbReference type="Pfam" id="PF00001">
    <property type="entry name" value="7tm_1"/>
    <property type="match status" value="1"/>
</dbReference>
<organism evidence="14 15">
    <name type="scientific">Pelusios castaneus</name>
    <name type="common">West African mud turtle</name>
    <dbReference type="NCBI Taxonomy" id="367368"/>
    <lineage>
        <taxon>Eukaryota</taxon>
        <taxon>Metazoa</taxon>
        <taxon>Chordata</taxon>
        <taxon>Craniata</taxon>
        <taxon>Vertebrata</taxon>
        <taxon>Euteleostomi</taxon>
        <taxon>Archelosauria</taxon>
        <taxon>Testudinata</taxon>
        <taxon>Testudines</taxon>
        <taxon>Pleurodira</taxon>
        <taxon>Pelomedusidae</taxon>
        <taxon>Pelusios</taxon>
    </lineage>
</organism>
<evidence type="ECO:0000256" key="3">
    <source>
        <dbReference type="ARBA" id="ARBA00022692"/>
    </source>
</evidence>